<keyword evidence="2" id="KW-1133">Transmembrane helix</keyword>
<evidence type="ECO:0000256" key="2">
    <source>
        <dbReference type="SAM" id="Phobius"/>
    </source>
</evidence>
<feature type="compositionally biased region" description="Pro residues" evidence="1">
    <location>
        <begin position="177"/>
        <end position="187"/>
    </location>
</feature>
<feature type="region of interest" description="Disordered" evidence="1">
    <location>
        <begin position="147"/>
        <end position="189"/>
    </location>
</feature>
<gene>
    <name evidence="3" type="ORF">IPOD504_LOCUS3446</name>
</gene>
<evidence type="ECO:0000313" key="4">
    <source>
        <dbReference type="Proteomes" id="UP000837857"/>
    </source>
</evidence>
<evidence type="ECO:0008006" key="5">
    <source>
        <dbReference type="Google" id="ProtNLM"/>
    </source>
</evidence>
<dbReference type="InterPro" id="IPR019176">
    <property type="entry name" value="Cytochrome_B561-rel"/>
</dbReference>
<evidence type="ECO:0000256" key="1">
    <source>
        <dbReference type="SAM" id="MobiDB-lite"/>
    </source>
</evidence>
<dbReference type="Proteomes" id="UP000837857">
    <property type="component" value="Chromosome 14"/>
</dbReference>
<reference evidence="3" key="1">
    <citation type="submission" date="2022-03" db="EMBL/GenBank/DDBJ databases">
        <authorList>
            <person name="Martin H S."/>
        </authorList>
    </citation>
    <scope>NUCLEOTIDE SEQUENCE</scope>
</reference>
<keyword evidence="2" id="KW-0812">Transmembrane</keyword>
<feature type="transmembrane region" description="Helical" evidence="2">
    <location>
        <begin position="36"/>
        <end position="52"/>
    </location>
</feature>
<evidence type="ECO:0000313" key="3">
    <source>
        <dbReference type="EMBL" id="CAH2041908.1"/>
    </source>
</evidence>
<accession>A0ABN8I310</accession>
<organism evidence="3 4">
    <name type="scientific">Iphiclides podalirius</name>
    <name type="common">scarce swallowtail</name>
    <dbReference type="NCBI Taxonomy" id="110791"/>
    <lineage>
        <taxon>Eukaryota</taxon>
        <taxon>Metazoa</taxon>
        <taxon>Ecdysozoa</taxon>
        <taxon>Arthropoda</taxon>
        <taxon>Hexapoda</taxon>
        <taxon>Insecta</taxon>
        <taxon>Pterygota</taxon>
        <taxon>Neoptera</taxon>
        <taxon>Endopterygota</taxon>
        <taxon>Lepidoptera</taxon>
        <taxon>Glossata</taxon>
        <taxon>Ditrysia</taxon>
        <taxon>Papilionoidea</taxon>
        <taxon>Papilionidae</taxon>
        <taxon>Papilioninae</taxon>
        <taxon>Iphiclides</taxon>
    </lineage>
</organism>
<dbReference type="PANTHER" id="PTHR21780:SF0">
    <property type="entry name" value="TRANSMEMBRANE PROTEIN 209"/>
    <property type="match status" value="1"/>
</dbReference>
<dbReference type="Pfam" id="PF09786">
    <property type="entry name" value="CytochromB561_N"/>
    <property type="match status" value="1"/>
</dbReference>
<keyword evidence="2" id="KW-0472">Membrane</keyword>
<dbReference type="EMBL" id="OW152826">
    <property type="protein sequence ID" value="CAH2041908.1"/>
    <property type="molecule type" value="Genomic_DNA"/>
</dbReference>
<feature type="non-terminal residue" evidence="3">
    <location>
        <position position="1"/>
    </location>
</feature>
<name>A0ABN8I310_9NEOP</name>
<dbReference type="PANTHER" id="PTHR21780">
    <property type="entry name" value="TRANSMEMBRANE PROTEIN 209"/>
    <property type="match status" value="1"/>
</dbReference>
<proteinExistence type="predicted"/>
<protein>
    <recommendedName>
        <fullName evidence="5">Transmembrane protein 209</fullName>
    </recommendedName>
</protein>
<keyword evidence="4" id="KW-1185">Reference proteome</keyword>
<feature type="compositionally biased region" description="Low complexity" evidence="1">
    <location>
        <begin position="165"/>
        <end position="176"/>
    </location>
</feature>
<sequence>MFRKEPKFANMSLSPNSNLVQRTIDLNYAKKKRATSVKWFFINVFFFLLFTYDLTCTGPCPGSWAGYIELMLASLACASALRHGVNLIPQQSVPPAQLSRQQLRLLGLTDADLDSSLVLSEASVRTAAEESGSSEAQLSLSLSPRRWRGAEGGARASPSPPASPSAPTAPSAQAQRPPSPPSAPFAPPLDVFSRDRFIADQHSLSDYLKQYEEQLSAEPAAALEGGPCQRAATQPSYQLSAQDCESSKLEEGSPQGSPQVYWQLDIDPQKLTQWNLNLRLWIHITILERLVREMETVDAALARLAGGEARLGQLGGERLRQLAALPALPALRALLPYLEPFADQRYAVRRIRELARAPCLSNYRWNAGGADWDDTQPTDADIILHLFATYLDGQMLQSGNPRPFSSQFLGGAGALALRRVSARPPQWALALRGELCGVPRGRANLLHALLLLLAAAARSSPPALGRTHLGPAGLNMLWIIGR</sequence>